<dbReference type="Gene3D" id="3.90.650.10">
    <property type="entry name" value="PurM-like C-terminal domain"/>
    <property type="match status" value="1"/>
</dbReference>
<dbReference type="InterPro" id="IPR010918">
    <property type="entry name" value="PurM-like_C_dom"/>
</dbReference>
<keyword evidence="4 9" id="KW-0547">Nucleotide-binding</keyword>
<keyword evidence="8 9" id="KW-0711">Selenium</keyword>
<dbReference type="FunFam" id="3.30.1330.10:FF:000003">
    <property type="entry name" value="Selenide, water dikinase"/>
    <property type="match status" value="1"/>
</dbReference>
<dbReference type="Pfam" id="PF02769">
    <property type="entry name" value="AIRS_C"/>
    <property type="match status" value="1"/>
</dbReference>
<dbReference type="SUPFAM" id="SSF56042">
    <property type="entry name" value="PurM C-terminal domain-like"/>
    <property type="match status" value="1"/>
</dbReference>
<comment type="subunit">
    <text evidence="9">Homodimer.</text>
</comment>
<feature type="binding site" evidence="9">
    <location>
        <begin position="118"/>
        <end position="120"/>
    </location>
    <ligand>
        <name>ATP</name>
        <dbReference type="ChEBI" id="CHEBI:30616"/>
        <note>ligand shared between dimeric partners</note>
    </ligand>
</feature>
<feature type="binding site" evidence="9">
    <location>
        <position position="206"/>
    </location>
    <ligand>
        <name>Mg(2+)</name>
        <dbReference type="ChEBI" id="CHEBI:18420"/>
    </ligand>
</feature>
<comment type="function">
    <text evidence="9">Synthesizes selenophosphate from selenide and ATP.</text>
</comment>
<proteinExistence type="inferred from homology"/>
<evidence type="ECO:0000256" key="6">
    <source>
        <dbReference type="ARBA" id="ARBA00022840"/>
    </source>
</evidence>
<feature type="binding site" description="in other chain" evidence="9">
    <location>
        <position position="47"/>
    </location>
    <ligand>
        <name>ATP</name>
        <dbReference type="ChEBI" id="CHEBI:30616"/>
        <note>ligand shared between dimeric partners</note>
    </ligand>
</feature>
<dbReference type="NCBIfam" id="TIGR00476">
    <property type="entry name" value="selD"/>
    <property type="match status" value="1"/>
</dbReference>
<evidence type="ECO:0000256" key="9">
    <source>
        <dbReference type="HAMAP-Rule" id="MF_00625"/>
    </source>
</evidence>
<evidence type="ECO:0000256" key="5">
    <source>
        <dbReference type="ARBA" id="ARBA00022777"/>
    </source>
</evidence>
<dbReference type="InterPro" id="IPR004536">
    <property type="entry name" value="SPS/SelD"/>
</dbReference>
<reference evidence="12 13" key="1">
    <citation type="submission" date="2016-08" db="EMBL/GenBank/DDBJ databases">
        <title>Genome-based comparison of Moorella thermoacetic strains.</title>
        <authorList>
            <person name="Poehlein A."/>
            <person name="Bengelsdorf F.R."/>
            <person name="Esser C."/>
            <person name="Duerre P."/>
            <person name="Daniel R."/>
        </authorList>
    </citation>
    <scope>NUCLEOTIDE SEQUENCE [LARGE SCALE GENOMIC DNA]</scope>
    <source>
        <strain evidence="12 13">DSM 21394</strain>
    </source>
</reference>
<comment type="similarity">
    <text evidence="1 9">Belongs to the selenophosphate synthase 1 family. Class I subfamily.</text>
</comment>
<keyword evidence="2 9" id="KW-0808">Transferase</keyword>
<feature type="binding site" description="in other chain" evidence="9">
    <location>
        <position position="70"/>
    </location>
    <ligand>
        <name>ATP</name>
        <dbReference type="ChEBI" id="CHEBI:30616"/>
        <note>ligand shared between dimeric partners</note>
    </ligand>
</feature>
<dbReference type="InterPro" id="IPR036921">
    <property type="entry name" value="PurM-like_N_sf"/>
</dbReference>
<dbReference type="HAMAP" id="MF_00625">
    <property type="entry name" value="SelD"/>
    <property type="match status" value="1"/>
</dbReference>
<dbReference type="PANTHER" id="PTHR10256:SF0">
    <property type="entry name" value="INACTIVE SELENIDE, WATER DIKINASE-LIKE PROTEIN-RELATED"/>
    <property type="match status" value="1"/>
</dbReference>
<feature type="binding site" evidence="9">
    <location>
        <position position="70"/>
    </location>
    <ligand>
        <name>Mg(2+)</name>
        <dbReference type="ChEBI" id="CHEBI:18420"/>
    </ligand>
</feature>
<sequence length="328" mass="34165">MGPGTLNQVLQYLPAMADPNLLVGMSNVDDAGVYRLTDDLALIQTVDFFTPIVDDPYLYGQIAAANALSDVYAMGGRPVTAMNLVAFPSKKVDTAVLGEILRGGAQKILEAGAVLVGGHSIEDDEPKYGLAVTGVIHPDRIITNCAARPGDKLVLTKPLGTGIITTAIKAGMASPDLEGEVSRWMATLNREAAAAMVAAGAHACTDITGFGLLGHGLEMARGSGVNLVFHAGSLPILPGAREFAAMGLVPGGAYNNRHYVEDRVDIDAGVPEDLRDVLYDPQTSGGLLIAIPPDRVDDLLADLNRRGVTAARVVGAVEPGPGRVIILT</sequence>
<evidence type="ECO:0000256" key="4">
    <source>
        <dbReference type="ARBA" id="ARBA00022741"/>
    </source>
</evidence>
<dbReference type="GO" id="GO:0005737">
    <property type="term" value="C:cytoplasm"/>
    <property type="evidence" value="ECO:0007669"/>
    <property type="project" value="TreeGrafter"/>
</dbReference>
<evidence type="ECO:0000313" key="12">
    <source>
        <dbReference type="EMBL" id="OIQ58540.1"/>
    </source>
</evidence>
<organism evidence="12 13">
    <name type="scientific">Neomoorella thermoacetica</name>
    <name type="common">Clostridium thermoaceticum</name>
    <dbReference type="NCBI Taxonomy" id="1525"/>
    <lineage>
        <taxon>Bacteria</taxon>
        <taxon>Bacillati</taxon>
        <taxon>Bacillota</taxon>
        <taxon>Clostridia</taxon>
        <taxon>Neomoorellales</taxon>
        <taxon>Neomoorellaceae</taxon>
        <taxon>Neomoorella</taxon>
    </lineage>
</organism>
<comment type="cofactor">
    <cofactor evidence="9">
        <name>Mg(2+)</name>
        <dbReference type="ChEBI" id="CHEBI:18420"/>
    </cofactor>
    <text evidence="9">Binds 1 Mg(2+) ion per monomer.</text>
</comment>
<dbReference type="AlphaFoldDB" id="A0A1J5NTA9"/>
<feature type="binding site" description="in other chain" evidence="9">
    <location>
        <begin position="27"/>
        <end position="29"/>
    </location>
    <ligand>
        <name>ATP</name>
        <dbReference type="ChEBI" id="CHEBI:30616"/>
        <note>ligand shared between dimeric partners</note>
    </ligand>
</feature>
<dbReference type="Proteomes" id="UP000182811">
    <property type="component" value="Unassembled WGS sequence"/>
</dbReference>
<evidence type="ECO:0000256" key="3">
    <source>
        <dbReference type="ARBA" id="ARBA00022723"/>
    </source>
</evidence>
<dbReference type="NCBIfam" id="NF002098">
    <property type="entry name" value="PRK00943.1"/>
    <property type="match status" value="1"/>
</dbReference>
<dbReference type="FunFam" id="3.90.650.10:FF:000004">
    <property type="entry name" value="Selenide, water dikinase"/>
    <property type="match status" value="1"/>
</dbReference>
<evidence type="ECO:0000256" key="8">
    <source>
        <dbReference type="ARBA" id="ARBA00023266"/>
    </source>
</evidence>
<comment type="catalytic activity">
    <reaction evidence="9">
        <text>hydrogenselenide + ATP + H2O = selenophosphate + AMP + phosphate + 2 H(+)</text>
        <dbReference type="Rhea" id="RHEA:18737"/>
        <dbReference type="ChEBI" id="CHEBI:15377"/>
        <dbReference type="ChEBI" id="CHEBI:15378"/>
        <dbReference type="ChEBI" id="CHEBI:16144"/>
        <dbReference type="ChEBI" id="CHEBI:29317"/>
        <dbReference type="ChEBI" id="CHEBI:30616"/>
        <dbReference type="ChEBI" id="CHEBI:43474"/>
        <dbReference type="ChEBI" id="CHEBI:456215"/>
        <dbReference type="EC" id="2.7.9.3"/>
    </reaction>
</comment>
<dbReference type="Pfam" id="PF00586">
    <property type="entry name" value="AIRS"/>
    <property type="match status" value="1"/>
</dbReference>
<dbReference type="GO" id="GO:0005524">
    <property type="term" value="F:ATP binding"/>
    <property type="evidence" value="ECO:0007669"/>
    <property type="project" value="UniProtKB-UniRule"/>
</dbReference>
<dbReference type="Gene3D" id="3.30.1330.10">
    <property type="entry name" value="PurM-like, N-terminal domain"/>
    <property type="match status" value="1"/>
</dbReference>
<evidence type="ECO:0000259" key="10">
    <source>
        <dbReference type="Pfam" id="PF00586"/>
    </source>
</evidence>
<dbReference type="CDD" id="cd02195">
    <property type="entry name" value="SelD"/>
    <property type="match status" value="1"/>
</dbReference>
<dbReference type="OrthoDB" id="9772934at2"/>
<dbReference type="GO" id="GO:0000287">
    <property type="term" value="F:magnesium ion binding"/>
    <property type="evidence" value="ECO:0007669"/>
    <property type="project" value="UniProtKB-UniRule"/>
</dbReference>
<dbReference type="InterPro" id="IPR023061">
    <property type="entry name" value="SelD_I"/>
</dbReference>
<dbReference type="PANTHER" id="PTHR10256">
    <property type="entry name" value="SELENIDE, WATER DIKINASE"/>
    <property type="match status" value="1"/>
</dbReference>
<dbReference type="EMBL" id="MDDC01000014">
    <property type="protein sequence ID" value="OIQ58540.1"/>
    <property type="molecule type" value="Genomic_DNA"/>
</dbReference>
<evidence type="ECO:0000259" key="11">
    <source>
        <dbReference type="Pfam" id="PF02769"/>
    </source>
</evidence>
<accession>A0A1J5NTA9</accession>
<dbReference type="PIRSF" id="PIRSF036407">
    <property type="entry name" value="Selenphspht_syn"/>
    <property type="match status" value="1"/>
</dbReference>
<dbReference type="InterPro" id="IPR036676">
    <property type="entry name" value="PurM-like_C_sf"/>
</dbReference>
<keyword evidence="5 9" id="KW-0418">Kinase</keyword>
<evidence type="ECO:0000256" key="7">
    <source>
        <dbReference type="ARBA" id="ARBA00022842"/>
    </source>
</evidence>
<comment type="caution">
    <text evidence="12">The sequence shown here is derived from an EMBL/GenBank/DDBJ whole genome shotgun (WGS) entry which is preliminary data.</text>
</comment>
<dbReference type="SUPFAM" id="SSF55326">
    <property type="entry name" value="PurM N-terminal domain-like"/>
    <property type="match status" value="1"/>
</dbReference>
<evidence type="ECO:0000313" key="13">
    <source>
        <dbReference type="Proteomes" id="UP000182811"/>
    </source>
</evidence>
<dbReference type="InterPro" id="IPR016188">
    <property type="entry name" value="PurM-like_N"/>
</dbReference>
<feature type="domain" description="PurM-like N-terminal" evidence="10">
    <location>
        <begin position="29"/>
        <end position="136"/>
    </location>
</feature>
<evidence type="ECO:0000256" key="2">
    <source>
        <dbReference type="ARBA" id="ARBA00022679"/>
    </source>
</evidence>
<keyword evidence="7 9" id="KW-0460">Magnesium</keyword>
<comment type="caution">
    <text evidence="9">Lacks conserved residue(s) required for the propagation of feature annotation.</text>
</comment>
<protein>
    <recommendedName>
        <fullName evidence="9">Selenide, water dikinase</fullName>
        <ecNumber evidence="9">2.7.9.3</ecNumber>
    </recommendedName>
    <alternativeName>
        <fullName evidence="9">Selenium donor protein</fullName>
    </alternativeName>
    <alternativeName>
        <fullName evidence="9">Selenophosphate synthase</fullName>
    </alternativeName>
</protein>
<dbReference type="EC" id="2.7.9.3" evidence="9"/>
<dbReference type="GO" id="GO:0016260">
    <property type="term" value="P:selenocysteine biosynthetic process"/>
    <property type="evidence" value="ECO:0007669"/>
    <property type="project" value="InterPro"/>
</dbReference>
<dbReference type="GO" id="GO:0004756">
    <property type="term" value="F:selenide, water dikinase activity"/>
    <property type="evidence" value="ECO:0007669"/>
    <property type="project" value="UniProtKB-UniRule"/>
</dbReference>
<keyword evidence="6 9" id="KW-0067">ATP-binding</keyword>
<name>A0A1J5NTA9_NEOTH</name>
<evidence type="ECO:0000256" key="1">
    <source>
        <dbReference type="ARBA" id="ARBA00008026"/>
    </source>
</evidence>
<gene>
    <name evidence="9 12" type="primary">selD</name>
    <name evidence="12" type="ORF">MOTE_19100</name>
</gene>
<feature type="domain" description="PurM-like C-terminal" evidence="11">
    <location>
        <begin position="148"/>
        <end position="324"/>
    </location>
</feature>
<keyword evidence="3 9" id="KW-0479">Metal-binding</keyword>
<feature type="binding site" evidence="9">
    <location>
        <position position="30"/>
    </location>
    <ligand>
        <name>Mg(2+)</name>
        <dbReference type="ChEBI" id="CHEBI:18420"/>
    </ligand>
</feature>